<sequence>MNTTTLQFFTLIIGTEILNHRRTDAHFDFVSKALSDKGYKLTGSFTIEDDPALIIQTIQFIGSQPNAVLFSFGGIGSTPDDHTRKCAAIALRNGKFVVHKEAKHIIEKELGDTAYPHPIKMAELPKGAKLIDNPINKMPAFSLDERYFFMPGFPQMSHPMVTEILEKLIPHKKEIYRYTLTAECKENIFIEVMQKMPKGVEFSSLPKILKNGWAVTISVSSDNQTLAKEAFSKYTDVLKKENISYLLKDKN</sequence>
<dbReference type="EMBL" id="FPHI01000004">
    <property type="protein sequence ID" value="SFV51643.1"/>
    <property type="molecule type" value="Genomic_DNA"/>
</dbReference>
<dbReference type="InterPro" id="IPR050101">
    <property type="entry name" value="CinA"/>
</dbReference>
<organism evidence="2">
    <name type="scientific">hydrothermal vent metagenome</name>
    <dbReference type="NCBI Taxonomy" id="652676"/>
    <lineage>
        <taxon>unclassified sequences</taxon>
        <taxon>metagenomes</taxon>
        <taxon>ecological metagenomes</taxon>
    </lineage>
</organism>
<dbReference type="PANTHER" id="PTHR13939">
    <property type="entry name" value="NICOTINAMIDE-NUCLEOTIDE AMIDOHYDROLASE PNCC"/>
    <property type="match status" value="1"/>
</dbReference>
<dbReference type="Gene3D" id="3.40.980.10">
    <property type="entry name" value="MoaB/Mog-like domain"/>
    <property type="match status" value="1"/>
</dbReference>
<dbReference type="AlphaFoldDB" id="A0A1W1BDS7"/>
<reference evidence="2" key="1">
    <citation type="submission" date="2016-10" db="EMBL/GenBank/DDBJ databases">
        <authorList>
            <person name="de Groot N.N."/>
        </authorList>
    </citation>
    <scope>NUCLEOTIDE SEQUENCE</scope>
</reference>
<dbReference type="SUPFAM" id="SSF53218">
    <property type="entry name" value="Molybdenum cofactor biosynthesis proteins"/>
    <property type="match status" value="1"/>
</dbReference>
<dbReference type="PANTHER" id="PTHR13939:SF0">
    <property type="entry name" value="NMN AMIDOHYDROLASE-LIKE PROTEIN YFAY"/>
    <property type="match status" value="1"/>
</dbReference>
<proteinExistence type="predicted"/>
<dbReference type="Pfam" id="PF00994">
    <property type="entry name" value="MoCF_biosynth"/>
    <property type="match status" value="1"/>
</dbReference>
<accession>A0A1W1BDS7</accession>
<dbReference type="InterPro" id="IPR001453">
    <property type="entry name" value="MoaB/Mog_dom"/>
</dbReference>
<dbReference type="SMART" id="SM00852">
    <property type="entry name" value="MoCF_biosynth"/>
    <property type="match status" value="1"/>
</dbReference>
<dbReference type="InterPro" id="IPR036425">
    <property type="entry name" value="MoaB/Mog-like_dom_sf"/>
</dbReference>
<name>A0A1W1BDS7_9ZZZZ</name>
<evidence type="ECO:0000313" key="2">
    <source>
        <dbReference type="EMBL" id="SFV51643.1"/>
    </source>
</evidence>
<protein>
    <submittedName>
        <fullName evidence="2">CinA-related protein</fullName>
    </submittedName>
</protein>
<evidence type="ECO:0000259" key="1">
    <source>
        <dbReference type="SMART" id="SM00852"/>
    </source>
</evidence>
<feature type="domain" description="MoaB/Mog" evidence="1">
    <location>
        <begin position="9"/>
        <end position="172"/>
    </location>
</feature>
<gene>
    <name evidence="2" type="ORF">MNB_SV-3-875</name>
</gene>